<proteinExistence type="predicted"/>
<dbReference type="AlphaFoldDB" id="A0A2U1UYD5"/>
<reference evidence="4" key="1">
    <citation type="submission" date="2017-10" db="EMBL/GenBank/DDBJ databases">
        <authorList>
            <person name="Toshchakov S.V."/>
            <person name="Goeva M.A."/>
        </authorList>
    </citation>
    <scope>NUCLEOTIDE SEQUENCE [LARGE SCALE GENOMIC DNA]</scope>
    <source>
        <strain evidence="4">JR1/69-1-13</strain>
    </source>
</reference>
<dbReference type="EMBL" id="PDOA01000027">
    <property type="protein sequence ID" value="PWC26666.1"/>
    <property type="molecule type" value="Genomic_DNA"/>
</dbReference>
<comment type="caution">
    <text evidence="3">The sequence shown here is derived from an EMBL/GenBank/DDBJ whole genome shotgun (WGS) entry which is preliminary data.</text>
</comment>
<evidence type="ECO:0000256" key="1">
    <source>
        <dbReference type="SAM" id="MobiDB-lite"/>
    </source>
</evidence>
<sequence>MRPEATGRATLAVDPQRADTSAAAEVEQACARMGMEPEEPLRLLLTSSARAQDRLRQEMDRIGQDAARRAADAALREVRDGMRRAAHELSLTRKVLYGAVPVLALLVGFVAGWRMPVQTDLGPLSRDAVAAFRSNDLDAAYRACVDQPPQEGRRWCQLPLWRAGGTPDPP</sequence>
<dbReference type="Proteomes" id="UP000245048">
    <property type="component" value="Unassembled WGS sequence"/>
</dbReference>
<accession>A0A2U1UYD5</accession>
<evidence type="ECO:0000313" key="4">
    <source>
        <dbReference type="Proteomes" id="UP000245048"/>
    </source>
</evidence>
<keyword evidence="2" id="KW-0812">Transmembrane</keyword>
<organism evidence="3 4">
    <name type="scientific">Teichococcus aestuarii</name>
    <dbReference type="NCBI Taxonomy" id="568898"/>
    <lineage>
        <taxon>Bacteria</taxon>
        <taxon>Pseudomonadati</taxon>
        <taxon>Pseudomonadota</taxon>
        <taxon>Alphaproteobacteria</taxon>
        <taxon>Acetobacterales</taxon>
        <taxon>Roseomonadaceae</taxon>
        <taxon>Roseomonas</taxon>
    </lineage>
</organism>
<keyword evidence="4" id="KW-1185">Reference proteome</keyword>
<evidence type="ECO:0000256" key="2">
    <source>
        <dbReference type="SAM" id="Phobius"/>
    </source>
</evidence>
<gene>
    <name evidence="3" type="ORF">CR165_21910</name>
</gene>
<keyword evidence="2" id="KW-0472">Membrane</keyword>
<protein>
    <submittedName>
        <fullName evidence="3">Uncharacterized protein</fullName>
    </submittedName>
</protein>
<evidence type="ECO:0000313" key="3">
    <source>
        <dbReference type="EMBL" id="PWC26666.1"/>
    </source>
</evidence>
<name>A0A2U1UYD5_9PROT</name>
<feature type="region of interest" description="Disordered" evidence="1">
    <location>
        <begin position="1"/>
        <end position="20"/>
    </location>
</feature>
<keyword evidence="2" id="KW-1133">Transmembrane helix</keyword>
<feature type="transmembrane region" description="Helical" evidence="2">
    <location>
        <begin position="95"/>
        <end position="115"/>
    </location>
</feature>